<dbReference type="GO" id="GO:0016757">
    <property type="term" value="F:glycosyltransferase activity"/>
    <property type="evidence" value="ECO:0007669"/>
    <property type="project" value="UniProtKB-KW"/>
</dbReference>
<dbReference type="EMBL" id="JSAM01000111">
    <property type="protein sequence ID" value="KIA76630.1"/>
    <property type="molecule type" value="Genomic_DNA"/>
</dbReference>
<keyword evidence="3" id="KW-0808">Transferase</keyword>
<evidence type="ECO:0000313" key="6">
    <source>
        <dbReference type="Proteomes" id="UP000031307"/>
    </source>
</evidence>
<dbReference type="Proteomes" id="UP000031307">
    <property type="component" value="Unassembled WGS sequence"/>
</dbReference>
<name>A0A0C1C681_9BACT</name>
<evidence type="ECO:0000259" key="4">
    <source>
        <dbReference type="Pfam" id="PF00535"/>
    </source>
</evidence>
<keyword evidence="2" id="KW-0328">Glycosyltransferase</keyword>
<dbReference type="RefSeq" id="WP_013925766.1">
    <property type="nucleotide sequence ID" value="NZ_BAWW01000066.1"/>
</dbReference>
<accession>A0A0C1C681</accession>
<dbReference type="Pfam" id="PF00535">
    <property type="entry name" value="Glycos_transf_2"/>
    <property type="match status" value="1"/>
</dbReference>
<reference evidence="5 6" key="1">
    <citation type="journal article" date="2014" name="Mol. Biol. Evol.">
        <title>Massive expansion of Ubiquitination-related gene families within the Chlamydiae.</title>
        <authorList>
            <person name="Domman D."/>
            <person name="Collingro A."/>
            <person name="Lagkouvardos I."/>
            <person name="Gehre L."/>
            <person name="Weinmaier T."/>
            <person name="Rattei T."/>
            <person name="Subtil A."/>
            <person name="Horn M."/>
        </authorList>
    </citation>
    <scope>NUCLEOTIDE SEQUENCE [LARGE SCALE GENOMIC DNA]</scope>
    <source>
        <strain evidence="5 6">OEW1</strain>
    </source>
</reference>
<comment type="caution">
    <text evidence="5">The sequence shown here is derived from an EMBL/GenBank/DDBJ whole genome shotgun (WGS) entry which is preliminary data.</text>
</comment>
<dbReference type="PATRIC" id="fig|83552.4.peg.2279"/>
<dbReference type="Gene3D" id="3.90.550.10">
    <property type="entry name" value="Spore Coat Polysaccharide Biosynthesis Protein SpsA, Chain A"/>
    <property type="match status" value="1"/>
</dbReference>
<sequence length="279" mass="32569">MNQIAIIIVTYNSQLHLPKAMECLQNQTVSPSQIIIVDTGSKDKSYLWDYQENPLVELVYAPQDAGFCVGNNLGWKNVAPNTDYVFFLNPDAFITSTYLEQALQMMQNPSHANCGALTGTTLKYDMQANQPKNVYDTTGIFHTWYGRWYDRGQEETYEPQRFREIEKIPAICGAVFFCRKKALDAVLINEQEIFNSDFYMYKEDIDLSLRLQKNNWSLLFHPNLIAYHCRGWTPQRRNMPRKMRLHSAQNELRINLKHIFPFGAAYSFLKYCVVKFLDR</sequence>
<evidence type="ECO:0000313" key="5">
    <source>
        <dbReference type="EMBL" id="KIA76630.1"/>
    </source>
</evidence>
<organism evidence="5 6">
    <name type="scientific">Parachlamydia acanthamoebae</name>
    <dbReference type="NCBI Taxonomy" id="83552"/>
    <lineage>
        <taxon>Bacteria</taxon>
        <taxon>Pseudomonadati</taxon>
        <taxon>Chlamydiota</taxon>
        <taxon>Chlamydiia</taxon>
        <taxon>Parachlamydiales</taxon>
        <taxon>Parachlamydiaceae</taxon>
        <taxon>Parachlamydia</taxon>
    </lineage>
</organism>
<dbReference type="InterPro" id="IPR001173">
    <property type="entry name" value="Glyco_trans_2-like"/>
</dbReference>
<feature type="domain" description="Glycosyltransferase 2-like" evidence="4">
    <location>
        <begin position="6"/>
        <end position="183"/>
    </location>
</feature>
<dbReference type="PANTHER" id="PTHR43179:SF12">
    <property type="entry name" value="GALACTOFURANOSYLTRANSFERASE GLFT2"/>
    <property type="match status" value="1"/>
</dbReference>
<protein>
    <recommendedName>
        <fullName evidence="4">Glycosyltransferase 2-like domain-containing protein</fullName>
    </recommendedName>
</protein>
<gene>
    <name evidence="5" type="ORF">DB43_AA00550</name>
</gene>
<comment type="similarity">
    <text evidence="1">Belongs to the glycosyltransferase 2 family.</text>
</comment>
<dbReference type="AlphaFoldDB" id="A0A0C1C681"/>
<dbReference type="OMA" id="WHIREPA"/>
<evidence type="ECO:0000256" key="3">
    <source>
        <dbReference type="ARBA" id="ARBA00022679"/>
    </source>
</evidence>
<dbReference type="PANTHER" id="PTHR43179">
    <property type="entry name" value="RHAMNOSYLTRANSFERASE WBBL"/>
    <property type="match status" value="1"/>
</dbReference>
<proteinExistence type="inferred from homology"/>
<evidence type="ECO:0000256" key="1">
    <source>
        <dbReference type="ARBA" id="ARBA00006739"/>
    </source>
</evidence>
<dbReference type="InterPro" id="IPR029044">
    <property type="entry name" value="Nucleotide-diphossugar_trans"/>
</dbReference>
<evidence type="ECO:0000256" key="2">
    <source>
        <dbReference type="ARBA" id="ARBA00022676"/>
    </source>
</evidence>
<dbReference type="SUPFAM" id="SSF53448">
    <property type="entry name" value="Nucleotide-diphospho-sugar transferases"/>
    <property type="match status" value="1"/>
</dbReference>